<sequence>MFGLPSILAVFTVFYCFGLATPQTFHHDDDGAFNANHFKRQISMMRRAVDTALTNYISVEMGCTNLEACRRPITSLRLSVLPTHVFKRRGNQNWTETFRKSLDGLQVFNYYLYHVFKYAEGHMPGTAAISLHEVSVLLQQFIPSFKNYMEDTHCLQINFREINDYPDCGICSQYSLPSKSLEVVRNYYFMMQFYEYLGDFHNNFNKFLSHVHHLHYC</sequence>
<reference evidence="2 3" key="1">
    <citation type="submission" date="2024-02" db="EMBL/GenBank/DDBJ databases">
        <authorList>
            <person name="Daric V."/>
            <person name="Darras S."/>
        </authorList>
    </citation>
    <scope>NUCLEOTIDE SEQUENCE [LARGE SCALE GENOMIC DNA]</scope>
</reference>
<evidence type="ECO:0000256" key="1">
    <source>
        <dbReference type="SAM" id="SignalP"/>
    </source>
</evidence>
<proteinExistence type="predicted"/>
<name>A0ABP0FAB4_CLALP</name>
<evidence type="ECO:0000313" key="3">
    <source>
        <dbReference type="Proteomes" id="UP001642483"/>
    </source>
</evidence>
<organism evidence="2 3">
    <name type="scientific">Clavelina lepadiformis</name>
    <name type="common">Light-bulb sea squirt</name>
    <name type="synonym">Ascidia lepadiformis</name>
    <dbReference type="NCBI Taxonomy" id="159417"/>
    <lineage>
        <taxon>Eukaryota</taxon>
        <taxon>Metazoa</taxon>
        <taxon>Chordata</taxon>
        <taxon>Tunicata</taxon>
        <taxon>Ascidiacea</taxon>
        <taxon>Aplousobranchia</taxon>
        <taxon>Clavelinidae</taxon>
        <taxon>Clavelina</taxon>
    </lineage>
</organism>
<protein>
    <submittedName>
        <fullName evidence="2">Uncharacterized protein</fullName>
    </submittedName>
</protein>
<keyword evidence="3" id="KW-1185">Reference proteome</keyword>
<keyword evidence="1" id="KW-0732">Signal</keyword>
<dbReference type="EMBL" id="CAWYQH010000013">
    <property type="protein sequence ID" value="CAK8675142.1"/>
    <property type="molecule type" value="Genomic_DNA"/>
</dbReference>
<evidence type="ECO:0000313" key="2">
    <source>
        <dbReference type="EMBL" id="CAK8675142.1"/>
    </source>
</evidence>
<gene>
    <name evidence="2" type="ORF">CVLEPA_LOCUS4757</name>
</gene>
<comment type="caution">
    <text evidence="2">The sequence shown here is derived from an EMBL/GenBank/DDBJ whole genome shotgun (WGS) entry which is preliminary data.</text>
</comment>
<accession>A0ABP0FAB4</accession>
<feature type="chain" id="PRO_5046264026" evidence="1">
    <location>
        <begin position="23"/>
        <end position="217"/>
    </location>
</feature>
<dbReference type="Proteomes" id="UP001642483">
    <property type="component" value="Unassembled WGS sequence"/>
</dbReference>
<feature type="signal peptide" evidence="1">
    <location>
        <begin position="1"/>
        <end position="22"/>
    </location>
</feature>